<gene>
    <name evidence="4" type="ORF">GSONMT00028504001</name>
</gene>
<evidence type="ECO:0000313" key="4">
    <source>
        <dbReference type="EMBL" id="CDQ97307.1"/>
    </source>
</evidence>
<dbReference type="Proteomes" id="UP000193380">
    <property type="component" value="Unassembled WGS sequence"/>
</dbReference>
<dbReference type="InterPro" id="IPR036396">
    <property type="entry name" value="Cyt_P450_sf"/>
</dbReference>
<sequence>MVKQALVNQAEDFGDRDITPVLSELNQGHGILFANGDSWKEKRLFALTDLRDFGMGKILSKEKILKEIHYLIEVFVQYRYLYTVVVELA</sequence>
<reference evidence="4" key="1">
    <citation type="journal article" date="2014" name="Nat. Commun.">
        <title>The rainbow trout genome provides novel insights into evolution after whole-genome duplication in vertebrates.</title>
        <authorList>
            <person name="Berthelot C."/>
            <person name="Brunet F."/>
            <person name="Chalopin D."/>
            <person name="Juanchich A."/>
            <person name="Bernard M."/>
            <person name="Noel B."/>
            <person name="Bento P."/>
            <person name="Da Silva C."/>
            <person name="Labadie K."/>
            <person name="Alberti A."/>
            <person name="Aury J.M."/>
            <person name="Louis A."/>
            <person name="Dehais P."/>
            <person name="Bardou P."/>
            <person name="Montfort J."/>
            <person name="Klopp C."/>
            <person name="Cabau C."/>
            <person name="Gaspin C."/>
            <person name="Thorgaard G.H."/>
            <person name="Boussaha M."/>
            <person name="Quillet E."/>
            <person name="Guyomard R."/>
            <person name="Galiana D."/>
            <person name="Bobe J."/>
            <person name="Volff J.N."/>
            <person name="Genet C."/>
            <person name="Wincker P."/>
            <person name="Jaillon O."/>
            <person name="Roest Crollius H."/>
            <person name="Guiguen Y."/>
        </authorList>
    </citation>
    <scope>NUCLEOTIDE SEQUENCE [LARGE SCALE GENOMIC DNA]</scope>
</reference>
<dbReference type="InterPro" id="IPR001128">
    <property type="entry name" value="Cyt_P450"/>
</dbReference>
<dbReference type="GO" id="GO:0006805">
    <property type="term" value="P:xenobiotic metabolic process"/>
    <property type="evidence" value="ECO:0007669"/>
    <property type="project" value="TreeGrafter"/>
</dbReference>
<protein>
    <submittedName>
        <fullName evidence="4">Uncharacterized protein</fullName>
    </submittedName>
</protein>
<dbReference type="Gene3D" id="1.10.630.10">
    <property type="entry name" value="Cytochrome P450"/>
    <property type="match status" value="1"/>
</dbReference>
<evidence type="ECO:0000256" key="2">
    <source>
        <dbReference type="ARBA" id="ARBA00022723"/>
    </source>
</evidence>
<accession>A0A060Z0E4</accession>
<dbReference type="Pfam" id="PF00067">
    <property type="entry name" value="p450"/>
    <property type="match status" value="1"/>
</dbReference>
<dbReference type="STRING" id="8022.A0A060Z0E4"/>
<dbReference type="EMBL" id="FR929975">
    <property type="protein sequence ID" value="CDQ97307.1"/>
    <property type="molecule type" value="Genomic_DNA"/>
</dbReference>
<dbReference type="GO" id="GO:0005506">
    <property type="term" value="F:iron ion binding"/>
    <property type="evidence" value="ECO:0007669"/>
    <property type="project" value="InterPro"/>
</dbReference>
<name>A0A060Z0E4_ONCMY</name>
<dbReference type="PANTHER" id="PTHR24300:SF319">
    <property type="entry name" value="CYTOCHROME P450, FAMILY 2, SUBFAMILY AC, POLYPEPTIDE 1"/>
    <property type="match status" value="1"/>
</dbReference>
<dbReference type="GO" id="GO:0016712">
    <property type="term" value="F:oxidoreductase activity, acting on paired donors, with incorporation or reduction of molecular oxygen, reduced flavin or flavoprotein as one donor, and incorporation of one atom of oxygen"/>
    <property type="evidence" value="ECO:0007669"/>
    <property type="project" value="TreeGrafter"/>
</dbReference>
<organism evidence="4 5">
    <name type="scientific">Oncorhynchus mykiss</name>
    <name type="common">Rainbow trout</name>
    <name type="synonym">Salmo gairdneri</name>
    <dbReference type="NCBI Taxonomy" id="8022"/>
    <lineage>
        <taxon>Eukaryota</taxon>
        <taxon>Metazoa</taxon>
        <taxon>Chordata</taxon>
        <taxon>Craniata</taxon>
        <taxon>Vertebrata</taxon>
        <taxon>Euteleostomi</taxon>
        <taxon>Actinopterygii</taxon>
        <taxon>Neopterygii</taxon>
        <taxon>Teleostei</taxon>
        <taxon>Protacanthopterygii</taxon>
        <taxon>Salmoniformes</taxon>
        <taxon>Salmonidae</taxon>
        <taxon>Salmoninae</taxon>
        <taxon>Oncorhynchus</taxon>
    </lineage>
</organism>
<proteinExistence type="inferred from homology"/>
<comment type="similarity">
    <text evidence="1">Belongs to the cytochrome P450 family.</text>
</comment>
<dbReference type="GO" id="GO:0005737">
    <property type="term" value="C:cytoplasm"/>
    <property type="evidence" value="ECO:0007669"/>
    <property type="project" value="TreeGrafter"/>
</dbReference>
<dbReference type="GO" id="GO:0020037">
    <property type="term" value="F:heme binding"/>
    <property type="evidence" value="ECO:0007669"/>
    <property type="project" value="InterPro"/>
</dbReference>
<reference evidence="4" key="2">
    <citation type="submission" date="2014-03" db="EMBL/GenBank/DDBJ databases">
        <authorList>
            <person name="Genoscope - CEA"/>
        </authorList>
    </citation>
    <scope>NUCLEOTIDE SEQUENCE</scope>
</reference>
<dbReference type="PaxDb" id="8022-A0A060Z0E4"/>
<dbReference type="GO" id="GO:0006082">
    <property type="term" value="P:organic acid metabolic process"/>
    <property type="evidence" value="ECO:0007669"/>
    <property type="project" value="TreeGrafter"/>
</dbReference>
<evidence type="ECO:0000313" key="5">
    <source>
        <dbReference type="Proteomes" id="UP000193380"/>
    </source>
</evidence>
<keyword evidence="2" id="KW-0479">Metal-binding</keyword>
<dbReference type="InterPro" id="IPR050182">
    <property type="entry name" value="Cytochrome_P450_fam2"/>
</dbReference>
<dbReference type="SUPFAM" id="SSF48264">
    <property type="entry name" value="Cytochrome P450"/>
    <property type="match status" value="1"/>
</dbReference>
<evidence type="ECO:0000256" key="3">
    <source>
        <dbReference type="ARBA" id="ARBA00023004"/>
    </source>
</evidence>
<keyword evidence="3" id="KW-0408">Iron</keyword>
<evidence type="ECO:0000256" key="1">
    <source>
        <dbReference type="ARBA" id="ARBA00010617"/>
    </source>
</evidence>
<dbReference type="PANTHER" id="PTHR24300">
    <property type="entry name" value="CYTOCHROME P450 508A4-RELATED"/>
    <property type="match status" value="1"/>
</dbReference>
<dbReference type="AlphaFoldDB" id="A0A060Z0E4"/>